<dbReference type="InterPro" id="IPR011330">
    <property type="entry name" value="Glyco_hydro/deAcase_b/a-brl"/>
</dbReference>
<dbReference type="SUPFAM" id="SSF88713">
    <property type="entry name" value="Glycoside hydrolase/deacetylase"/>
    <property type="match status" value="1"/>
</dbReference>
<dbReference type="Gene3D" id="3.20.20.370">
    <property type="entry name" value="Glycoside hydrolase/deacetylase"/>
    <property type="match status" value="1"/>
</dbReference>
<evidence type="ECO:0000313" key="1">
    <source>
        <dbReference type="EMBL" id="KNZ40195.1"/>
    </source>
</evidence>
<dbReference type="PATRIC" id="fig|52689.4.peg.3698"/>
<dbReference type="NCBIfam" id="NF003816">
    <property type="entry name" value="PRK05406.1-5"/>
    <property type="match status" value="1"/>
</dbReference>
<dbReference type="OrthoDB" id="9773478at2"/>
<dbReference type="NCBIfam" id="NF003814">
    <property type="entry name" value="PRK05406.1-3"/>
    <property type="match status" value="1"/>
</dbReference>
<dbReference type="Proteomes" id="UP000036873">
    <property type="component" value="Unassembled WGS sequence"/>
</dbReference>
<dbReference type="InterPro" id="IPR005501">
    <property type="entry name" value="LamB/YcsF/PxpA-like"/>
</dbReference>
<proteinExistence type="predicted"/>
<organism evidence="1 2">
    <name type="scientific">Acetobacterium bakii</name>
    <dbReference type="NCBI Taxonomy" id="52689"/>
    <lineage>
        <taxon>Bacteria</taxon>
        <taxon>Bacillati</taxon>
        <taxon>Bacillota</taxon>
        <taxon>Clostridia</taxon>
        <taxon>Eubacteriales</taxon>
        <taxon>Eubacteriaceae</taxon>
        <taxon>Acetobacterium</taxon>
    </lineage>
</organism>
<protein>
    <recommendedName>
        <fullName evidence="3">LamB/YcsF family protein</fullName>
    </recommendedName>
</protein>
<keyword evidence="2" id="KW-1185">Reference proteome</keyword>
<gene>
    <name evidence="1" type="ORF">AKG39_18895</name>
</gene>
<evidence type="ECO:0008006" key="3">
    <source>
        <dbReference type="Google" id="ProtNLM"/>
    </source>
</evidence>
<dbReference type="PANTHER" id="PTHR30292:SF0">
    <property type="entry name" value="5-OXOPROLINASE SUBUNIT A"/>
    <property type="match status" value="1"/>
</dbReference>
<accession>A0A0L6TX85</accession>
<dbReference type="EMBL" id="LGYO01000077">
    <property type="protein sequence ID" value="KNZ40195.1"/>
    <property type="molecule type" value="Genomic_DNA"/>
</dbReference>
<name>A0A0L6TX85_9FIRM</name>
<evidence type="ECO:0000313" key="2">
    <source>
        <dbReference type="Proteomes" id="UP000036873"/>
    </source>
</evidence>
<dbReference type="STRING" id="52689.AKG39_18895"/>
<dbReference type="CDD" id="cd10787">
    <property type="entry name" value="LamB_YcsF_like"/>
    <property type="match status" value="1"/>
</dbReference>
<dbReference type="GO" id="GO:0005975">
    <property type="term" value="P:carbohydrate metabolic process"/>
    <property type="evidence" value="ECO:0007669"/>
    <property type="project" value="InterPro"/>
</dbReference>
<dbReference type="RefSeq" id="WP_050741962.1">
    <property type="nucleotide sequence ID" value="NZ_LGYO01000077.1"/>
</dbReference>
<reference evidence="2" key="1">
    <citation type="submission" date="2015-07" db="EMBL/GenBank/DDBJ databases">
        <title>Draft genome sequence of Acetobacterium bakii DSM 8293, a potential psychrophilic chemical producer through syngas fermentation.</title>
        <authorList>
            <person name="Song Y."/>
            <person name="Hwang S."/>
            <person name="Cho B.-K."/>
        </authorList>
    </citation>
    <scope>NUCLEOTIDE SEQUENCE [LARGE SCALE GENOMIC DNA]</scope>
    <source>
        <strain evidence="2">DSM 8239</strain>
    </source>
</reference>
<sequence>MKIDINVDMGESFGRYILGDDESLMPYVTSANIATGFHAGDPLVLERTIKWAKEYGVAVGAHLGLPDRQGFGRRQMDISTEELRTDTLYQLGAMDAFLKVHGLKMQHVKPHGILYRMVGEQEKYIDTFLDTIEEYNKDLYIMLHTGCETLKRAQARGLKTAPEVLIDLGYDQNGNWMLERVKKARSPQDVADRAVVVVKEKKIDTIDGKMIHVDGCTVCIHGDSPNAVSVAKAVRNSLESNGISVTNLDGYFSK</sequence>
<dbReference type="Pfam" id="PF03746">
    <property type="entry name" value="LamB_YcsF"/>
    <property type="match status" value="1"/>
</dbReference>
<comment type="caution">
    <text evidence="1">The sequence shown here is derived from an EMBL/GenBank/DDBJ whole genome shotgun (WGS) entry which is preliminary data.</text>
</comment>
<dbReference type="AlphaFoldDB" id="A0A0L6TX85"/>
<dbReference type="PANTHER" id="PTHR30292">
    <property type="entry name" value="UNCHARACTERIZED PROTEIN YBGL-RELATED"/>
    <property type="match status" value="1"/>
</dbReference>